<keyword evidence="3" id="KW-1185">Reference proteome</keyword>
<dbReference type="Proteomes" id="UP000655868">
    <property type="component" value="Unassembled WGS sequence"/>
</dbReference>
<dbReference type="SUPFAM" id="SSF52777">
    <property type="entry name" value="CoA-dependent acyltransferases"/>
    <property type="match status" value="2"/>
</dbReference>
<name>A0A934NM89_9NOCA</name>
<accession>A0A934NM89</accession>
<gene>
    <name evidence="2" type="ORF">JGU71_02895</name>
</gene>
<protein>
    <submittedName>
        <fullName evidence="2">Peptide synthase</fullName>
    </submittedName>
</protein>
<dbReference type="Pfam" id="PF00668">
    <property type="entry name" value="Condensation"/>
    <property type="match status" value="1"/>
</dbReference>
<organism evidence="2 3">
    <name type="scientific">Antrihabitans stalagmiti</name>
    <dbReference type="NCBI Taxonomy" id="2799499"/>
    <lineage>
        <taxon>Bacteria</taxon>
        <taxon>Bacillati</taxon>
        <taxon>Actinomycetota</taxon>
        <taxon>Actinomycetes</taxon>
        <taxon>Mycobacteriales</taxon>
        <taxon>Nocardiaceae</taxon>
        <taxon>Antrihabitans</taxon>
    </lineage>
</organism>
<dbReference type="InterPro" id="IPR001242">
    <property type="entry name" value="Condensation_dom"/>
</dbReference>
<reference evidence="2" key="1">
    <citation type="submission" date="2020-12" db="EMBL/GenBank/DDBJ databases">
        <title>Antrihabitans popcorni sp. nov. and Antrihabitans auranticaus sp. nov., isolated from a larva cave.</title>
        <authorList>
            <person name="Lee S.D."/>
            <person name="Kim I.S."/>
        </authorList>
    </citation>
    <scope>NUCLEOTIDE SEQUENCE</scope>
    <source>
        <strain evidence="2">YC3-6</strain>
    </source>
</reference>
<evidence type="ECO:0000313" key="3">
    <source>
        <dbReference type="Proteomes" id="UP000655868"/>
    </source>
</evidence>
<dbReference type="EMBL" id="JAEMNV010000001">
    <property type="protein sequence ID" value="MBJ8337823.1"/>
    <property type="molecule type" value="Genomic_DNA"/>
</dbReference>
<sequence length="488" mass="53433">MIITAMRNWRPEPGDLLEWRPTEQARAIADAAPAEADPPTFLQQTHVRGFLAKQQRGGPHRAFLGVTTEVEGDLDEAALTRALTSYVHRHDGLQTYFSAAGPAIVRHRIDSTAIDFEVHRAGALEHTDAFAEYIHHRFENEATSVRWPGFAFGAVRRPGSFTIYYGCDHAFSDGASQVLALSELVDRYRAEVDGSEPSVYTSAPTGGFPDYACTEHALAQAHTAESPELAEWLQIFENHGSTMPAFALDLGLAPGETAPVRPVEFDLLDTAGTDAFDAVCKAAGGKLISGIYAALAITDYELAGRPEYYGMSVLNSRDVGNYALSQGWFCNFAPVTFRTADASSFRELVPLAHDGHLRSKRLARVPVQAVIMALLASGASAEEVAKSPHMLSYIDFRWFPGVGSTTYEKGLLFTGEGETANASMWINRDHSHLYFGSQTPDTPQARNELSRYHTHLHRVIAAIARDGDYAIPRSTVVDEGLILARHNN</sequence>
<dbReference type="RefSeq" id="WP_199701764.1">
    <property type="nucleotide sequence ID" value="NZ_JAEMNV010000001.1"/>
</dbReference>
<dbReference type="Gene3D" id="3.30.559.30">
    <property type="entry name" value="Nonribosomal peptide synthetase, condensation domain"/>
    <property type="match status" value="1"/>
</dbReference>
<proteinExistence type="predicted"/>
<evidence type="ECO:0000259" key="1">
    <source>
        <dbReference type="Pfam" id="PF00668"/>
    </source>
</evidence>
<dbReference type="GO" id="GO:0003824">
    <property type="term" value="F:catalytic activity"/>
    <property type="evidence" value="ECO:0007669"/>
    <property type="project" value="InterPro"/>
</dbReference>
<dbReference type="AlphaFoldDB" id="A0A934NM89"/>
<comment type="caution">
    <text evidence="2">The sequence shown here is derived from an EMBL/GenBank/DDBJ whole genome shotgun (WGS) entry which is preliminary data.</text>
</comment>
<dbReference type="GO" id="GO:0008610">
    <property type="term" value="P:lipid biosynthetic process"/>
    <property type="evidence" value="ECO:0007669"/>
    <property type="project" value="UniProtKB-ARBA"/>
</dbReference>
<dbReference type="Gene3D" id="3.30.559.10">
    <property type="entry name" value="Chloramphenicol acetyltransferase-like domain"/>
    <property type="match status" value="1"/>
</dbReference>
<evidence type="ECO:0000313" key="2">
    <source>
        <dbReference type="EMBL" id="MBJ8337823.1"/>
    </source>
</evidence>
<dbReference type="InterPro" id="IPR023213">
    <property type="entry name" value="CAT-like_dom_sf"/>
</dbReference>
<feature type="domain" description="Condensation" evidence="1">
    <location>
        <begin position="57"/>
        <end position="371"/>
    </location>
</feature>